<dbReference type="Proteomes" id="UP000077852">
    <property type="component" value="Unassembled WGS sequence"/>
</dbReference>
<protein>
    <submittedName>
        <fullName evidence="5">Diguanylate phosphodiesterase</fullName>
    </submittedName>
</protein>
<feature type="domain" description="EAL" evidence="3">
    <location>
        <begin position="520"/>
        <end position="773"/>
    </location>
</feature>
<dbReference type="NCBIfam" id="TIGR00254">
    <property type="entry name" value="GGDEF"/>
    <property type="match status" value="1"/>
</dbReference>
<dbReference type="AlphaFoldDB" id="A0AA91IC64"/>
<evidence type="ECO:0000259" key="3">
    <source>
        <dbReference type="PROSITE" id="PS50883"/>
    </source>
</evidence>
<dbReference type="InterPro" id="IPR029787">
    <property type="entry name" value="Nucleotide_cyclase"/>
</dbReference>
<dbReference type="InterPro" id="IPR000160">
    <property type="entry name" value="GGDEF_dom"/>
</dbReference>
<proteinExistence type="predicted"/>
<gene>
    <name evidence="5" type="ORF">A3K87_14870</name>
</gene>
<dbReference type="Gene3D" id="3.30.70.270">
    <property type="match status" value="1"/>
</dbReference>
<comment type="caution">
    <text evidence="5">The sequence shown here is derived from an EMBL/GenBank/DDBJ whole genome shotgun (WGS) entry which is preliminary data.</text>
</comment>
<dbReference type="InterPro" id="IPR050706">
    <property type="entry name" value="Cyclic-di-GMP_PDE-like"/>
</dbReference>
<dbReference type="InterPro" id="IPR043128">
    <property type="entry name" value="Rev_trsase/Diguanyl_cyclase"/>
</dbReference>
<evidence type="ECO:0000313" key="5">
    <source>
        <dbReference type="EMBL" id="OAK64689.1"/>
    </source>
</evidence>
<dbReference type="SUPFAM" id="SSF55073">
    <property type="entry name" value="Nucleotide cyclase"/>
    <property type="match status" value="1"/>
</dbReference>
<evidence type="ECO:0000256" key="1">
    <source>
        <dbReference type="PROSITE-ProRule" id="PRU00169"/>
    </source>
</evidence>
<dbReference type="PROSITE" id="PS50110">
    <property type="entry name" value="RESPONSE_REGULATORY"/>
    <property type="match status" value="1"/>
</dbReference>
<dbReference type="Pfam" id="PF00563">
    <property type="entry name" value="EAL"/>
    <property type="match status" value="1"/>
</dbReference>
<dbReference type="EMBL" id="LVHG01000037">
    <property type="protein sequence ID" value="OAK64689.1"/>
    <property type="molecule type" value="Genomic_DNA"/>
</dbReference>
<dbReference type="PANTHER" id="PTHR33121:SF70">
    <property type="entry name" value="SIGNALING PROTEIN YKOW"/>
    <property type="match status" value="1"/>
</dbReference>
<dbReference type="CDD" id="cd01948">
    <property type="entry name" value="EAL"/>
    <property type="match status" value="1"/>
</dbReference>
<feature type="domain" description="GGDEF" evidence="4">
    <location>
        <begin position="384"/>
        <end position="511"/>
    </location>
</feature>
<dbReference type="Pfam" id="PF00990">
    <property type="entry name" value="GGDEF"/>
    <property type="match status" value="1"/>
</dbReference>
<dbReference type="InterPro" id="IPR001633">
    <property type="entry name" value="EAL_dom"/>
</dbReference>
<dbReference type="SUPFAM" id="SSF52172">
    <property type="entry name" value="CheY-like"/>
    <property type="match status" value="1"/>
</dbReference>
<dbReference type="CDD" id="cd01949">
    <property type="entry name" value="GGDEF"/>
    <property type="match status" value="1"/>
</dbReference>
<accession>A0AA91IC64</accession>
<dbReference type="Gene3D" id="3.20.20.450">
    <property type="entry name" value="EAL domain"/>
    <property type="match status" value="1"/>
</dbReference>
<evidence type="ECO:0000313" key="6">
    <source>
        <dbReference type="Proteomes" id="UP000077852"/>
    </source>
</evidence>
<dbReference type="InterPro" id="IPR001789">
    <property type="entry name" value="Sig_transdc_resp-reg_receiver"/>
</dbReference>
<evidence type="ECO:0000259" key="2">
    <source>
        <dbReference type="PROSITE" id="PS50110"/>
    </source>
</evidence>
<dbReference type="InterPro" id="IPR035919">
    <property type="entry name" value="EAL_sf"/>
</dbReference>
<dbReference type="Gene3D" id="3.40.50.2300">
    <property type="match status" value="1"/>
</dbReference>
<dbReference type="PROSITE" id="PS50887">
    <property type="entry name" value="GGDEF"/>
    <property type="match status" value="1"/>
</dbReference>
<dbReference type="SUPFAM" id="SSF141868">
    <property type="entry name" value="EAL domain-like"/>
    <property type="match status" value="1"/>
</dbReference>
<dbReference type="PROSITE" id="PS50883">
    <property type="entry name" value="EAL"/>
    <property type="match status" value="1"/>
</dbReference>
<dbReference type="Pfam" id="PF11849">
    <property type="entry name" value="DUF3369"/>
    <property type="match status" value="1"/>
</dbReference>
<dbReference type="InterPro" id="IPR011006">
    <property type="entry name" value="CheY-like_superfamily"/>
</dbReference>
<feature type="domain" description="Response regulatory" evidence="2">
    <location>
        <begin position="63"/>
        <end position="187"/>
    </location>
</feature>
<dbReference type="SMART" id="SM00267">
    <property type="entry name" value="GGDEF"/>
    <property type="match status" value="1"/>
</dbReference>
<name>A0AA91IC64_VARPD</name>
<organism evidence="5 6">
    <name type="scientific">Variovorax paradoxus</name>
    <dbReference type="NCBI Taxonomy" id="34073"/>
    <lineage>
        <taxon>Bacteria</taxon>
        <taxon>Pseudomonadati</taxon>
        <taxon>Pseudomonadota</taxon>
        <taxon>Betaproteobacteria</taxon>
        <taxon>Burkholderiales</taxon>
        <taxon>Comamonadaceae</taxon>
        <taxon>Variovorax</taxon>
    </lineage>
</organism>
<dbReference type="PANTHER" id="PTHR33121">
    <property type="entry name" value="CYCLIC DI-GMP PHOSPHODIESTERASE PDEF"/>
    <property type="match status" value="1"/>
</dbReference>
<dbReference type="SMART" id="SM00052">
    <property type="entry name" value="EAL"/>
    <property type="match status" value="1"/>
</dbReference>
<reference evidence="5 6" key="1">
    <citation type="submission" date="2016-03" db="EMBL/GenBank/DDBJ databases">
        <title>Genome sequence of Variovorax paradoxus KB5.</title>
        <authorList>
            <person name="Jeong H."/>
            <person name="Hong C.E."/>
            <person name="Jo S.H."/>
            <person name="Park J.M."/>
        </authorList>
    </citation>
    <scope>NUCLEOTIDE SEQUENCE [LARGE SCALE GENOMIC DNA]</scope>
    <source>
        <strain evidence="5 6">KB5</strain>
    </source>
</reference>
<dbReference type="InterPro" id="IPR021800">
    <property type="entry name" value="DUF3369"/>
</dbReference>
<sequence length="782" mass="85624">MASARQQLRHRLRAGRRSLVRCQARRPQPGRALIRPRACAARMRRAVEPGRPARARRRTPDWRVLVVDQDADVHAAARAALQGLTLFERPLVFVHAYSGEEARALVLREHDLAVVILDVVTESTKAGLDLVDFIRHTAGLRNTRIVLRTGGPGHVPALDTLLRYDINDYRTKAELTQDRLLAMVVTAVRSYKQLCAIEANSRSLELIVRSSASLLEETDLRAFARSIITQLAALLGAAGDGLVCAPGMQQDSPYRVMAAAGRFSGLVDLPLDAVPQLPELSGLHLLRRALALGCNVYGEEGGVALHIGRKDEQDMAVFIDTTGVRGTIDRQLLDVFCVNLSTLLHSRGLLERLHEYAYYDPLVRLPNRTHFVEEVDACARQGRRDHILALVDIDDFSATNDVMGHRFGDRLLETVARRLADALPAGIMLARLGADTFGVLGPVGQVSPPQLLECVRQPLAVDGVPHKVSLTCGYVLLPEDAQAGVDLVKDATIALKRAKRDHRGQHLQYSGHMGTEARARALLLSNLRAAIDNRQLFLVYQPQIDLGTCALVGLEALLRWRAEDGNLVPPDRFIPVAEHSGLIVALGQWVLSTACMTMRELLDAGRAPLRMAVNVSTVQLQDPGFFESVCAALAHSRLQGHHLELEITESVAALPTQLLESTLTALRAQGISIAIDDFGTGYSSLSYLERLPLDRIKIDGTFVRQLSETQGARIAEMVVQLGRKLGLHVLAEGIEDAAAWQALLAMDCNEGQGYCIAAPMDKEALSCWLQERAEKTPCPAAC</sequence>
<evidence type="ECO:0000259" key="4">
    <source>
        <dbReference type="PROSITE" id="PS50887"/>
    </source>
</evidence>
<dbReference type="GO" id="GO:0071111">
    <property type="term" value="F:cyclic-guanylate-specific phosphodiesterase activity"/>
    <property type="evidence" value="ECO:0007669"/>
    <property type="project" value="InterPro"/>
</dbReference>
<keyword evidence="1" id="KW-0597">Phosphoprotein</keyword>
<feature type="modified residue" description="4-aspartylphosphate" evidence="1">
    <location>
        <position position="118"/>
    </location>
</feature>
<dbReference type="GO" id="GO:0000160">
    <property type="term" value="P:phosphorelay signal transduction system"/>
    <property type="evidence" value="ECO:0007669"/>
    <property type="project" value="InterPro"/>
</dbReference>